<evidence type="ECO:0000256" key="3">
    <source>
        <dbReference type="ARBA" id="ARBA00022777"/>
    </source>
</evidence>
<dbReference type="SUPFAM" id="SSF48350">
    <property type="entry name" value="GTPase activation domain, GAP"/>
    <property type="match status" value="1"/>
</dbReference>
<dbReference type="InterPro" id="IPR018485">
    <property type="entry name" value="FGGY_C"/>
</dbReference>
<dbReference type="InterPro" id="IPR008936">
    <property type="entry name" value="Rho_GTPase_activation_prot"/>
</dbReference>
<dbReference type="GO" id="GO:0005737">
    <property type="term" value="C:cytoplasm"/>
    <property type="evidence" value="ECO:0007669"/>
    <property type="project" value="TreeGrafter"/>
</dbReference>
<dbReference type="InterPro" id="IPR018484">
    <property type="entry name" value="FGGY_N"/>
</dbReference>
<dbReference type="NCBIfam" id="TIGR01315">
    <property type="entry name" value="5C_CHO_kinase"/>
    <property type="match status" value="1"/>
</dbReference>
<feature type="compositionally biased region" description="Low complexity" evidence="4">
    <location>
        <begin position="1422"/>
        <end position="1439"/>
    </location>
</feature>
<feature type="compositionally biased region" description="Polar residues" evidence="4">
    <location>
        <begin position="819"/>
        <end position="838"/>
    </location>
</feature>
<feature type="compositionally biased region" description="Low complexity" evidence="4">
    <location>
        <begin position="994"/>
        <end position="1007"/>
    </location>
</feature>
<dbReference type="Gene3D" id="3.30.420.40">
    <property type="match status" value="1"/>
</dbReference>
<reference evidence="6" key="1">
    <citation type="submission" date="2020-05" db="EMBL/GenBank/DDBJ databases">
        <title>Evolutionary and genomic comparisons of hybrid uninucleate and nonhybrid Rhizoctonia fungi.</title>
        <authorList>
            <person name="Li C."/>
            <person name="Chen X."/>
        </authorList>
    </citation>
    <scope>NUCLEOTIDE SEQUENCE</scope>
    <source>
        <strain evidence="6">AG-1 IA</strain>
    </source>
</reference>
<evidence type="ECO:0000313" key="6">
    <source>
        <dbReference type="EMBL" id="QRW25006.1"/>
    </source>
</evidence>
<feature type="compositionally biased region" description="Basic and acidic residues" evidence="4">
    <location>
        <begin position="1499"/>
        <end position="1511"/>
    </location>
</feature>
<dbReference type="InterPro" id="IPR006003">
    <property type="entry name" value="FGGY_RbtK-like"/>
</dbReference>
<dbReference type="GeneID" id="67029234"/>
<dbReference type="CDD" id="cd07782">
    <property type="entry name" value="ASKHA_NBD_FGGY_D-RBK"/>
    <property type="match status" value="1"/>
</dbReference>
<dbReference type="Gene3D" id="1.20.58.2240">
    <property type="match status" value="1"/>
</dbReference>
<feature type="compositionally biased region" description="Low complexity" evidence="4">
    <location>
        <begin position="753"/>
        <end position="763"/>
    </location>
</feature>
<dbReference type="GO" id="GO:0019321">
    <property type="term" value="P:pentose metabolic process"/>
    <property type="evidence" value="ECO:0007669"/>
    <property type="project" value="TreeGrafter"/>
</dbReference>
<feature type="region of interest" description="Disordered" evidence="4">
    <location>
        <begin position="929"/>
        <end position="1046"/>
    </location>
</feature>
<keyword evidence="3 6" id="KW-0418">Kinase</keyword>
<protein>
    <submittedName>
        <fullName evidence="6">FGGY-family carbohydrate kinase</fullName>
    </submittedName>
</protein>
<proteinExistence type="inferred from homology"/>
<evidence type="ECO:0000256" key="4">
    <source>
        <dbReference type="SAM" id="MobiDB-lite"/>
    </source>
</evidence>
<dbReference type="EMBL" id="CP059670">
    <property type="protein sequence ID" value="QRW25006.1"/>
    <property type="molecule type" value="Genomic_DNA"/>
</dbReference>
<feature type="region of interest" description="Disordered" evidence="4">
    <location>
        <begin position="1062"/>
        <end position="1091"/>
    </location>
</feature>
<feature type="compositionally biased region" description="Basic and acidic residues" evidence="4">
    <location>
        <begin position="1164"/>
        <end position="1176"/>
    </location>
</feature>
<dbReference type="PANTHER" id="PTHR43435">
    <property type="entry name" value="RIBULOKINASE"/>
    <property type="match status" value="1"/>
</dbReference>
<feature type="region of interest" description="Disordered" evidence="4">
    <location>
        <begin position="1418"/>
        <end position="1522"/>
    </location>
</feature>
<evidence type="ECO:0000313" key="7">
    <source>
        <dbReference type="Proteomes" id="UP000650533"/>
    </source>
</evidence>
<keyword evidence="2" id="KW-0808">Transferase</keyword>
<sequence>MSTSTGEKYYLGVDVGTGSARAALVSPTGQLLASSTQATTTWRSDTDARIFEQSTTEIWKQICIATRECLATAKVSPSDVAGIGFDATCSLAVTNRQGEPVCVTGGKELGGTGERNIVLWADHRAEEEAGIINSSGAVVLDYVGGTMSLEMEIPKILWLSRHMSPEKFAQCQFFDLPDWLTYKSTGSQARSTCSLTCKCSFVPPGATEAAHGWVPEFFRKIGLGSLVDDGFAALGGWGVTAPSDKNGDPGIVLTAGQPVGHGLTKQAAEELGLVEGTPVGSAVIDAYAGWIGTVAARYKTKSGEELSPAPGLEASGERLAAVAGTSTCHVIQSPKGIFVPGVWGPYKNAVFPGWWMNEGGQSSTGQLIDFVLTTHAAYPRLQALAKEQQKSVHVVLAEKLEALRLEAGADSLVELTKDVHFYPDLHGNRSPLADPQMRGSIVGLKLDSGLGDLALKFNVTLEAIALQTRHIVETMNARGHTVRSIFMSGGQAANTKLMQLFADTIGVPVILPQSHSAAVVLGAAMLGRFAAEVVAMGSDRQSYADQKVAEEASEKTKEDLWKIMVEMTPPGTEVHPKASPKESKLLDAKYSIFLEAIDIQRRWRREMAAAGTRRQQHNETRASAAVSRERRTGGVDACHVGVDMSAKGRGDLQPKRATSIENLARAEVVEATHVNAASEFVFLFLFVFDHAFGLFERTYDTSFQSTDDADAEGNTDLRTIQHVYSRSASVSSLATNPAIRPLPALPPSHSQVSLAATTTSASTVRPLPVPQPAANMNTASLLSVDEAPLGSAGAPVRDPVEENSCLGDRTVNVLAPPRTVSNQDLSGHGSASDSQLQPTATTTEASQSTATLHPTSSASPASSVQPSPTSNSASTQPSPITPSRPSPLARLNRKKRQLSRDLLKFGESADSLAVPTPSGVDFEMIPQHHMQTQQQHLSGAQSPTKNAQPPTPGKPPRLNLGLFSSRARKESNVGGVVSSRRPSTPGSGGLFMRSGSAGSEASTTTTEDPTLLGPNANSVRKRGSTTTGMFRSPSPSSGPGAVGMRKAASAGAGPIVSAASNDLSSSAAGSSTETPALSCDKPNALAQPTKPLKLKSQAQGLLNTAIGIGMSLGGRGSINVMPTSPSIAAALEYMRNEHDPPRRSVLDEKRDEHGVYGAESTGEDNARKTMERDRGNMELAGRENIWAKDQATDLTRSSGDTFDDESDAESQKVHGQPSISDFASKGHKASFSDAGKSSFSDTGATSSGPSSSVNSLLSNHTNTGTSAHTDADDHPSHAVDTGSTDDHLVVHDEEDQHEADASFSSEPCFDQAFSFNPSARPQPRAAQDPDKRVSTASSQRTLTAWNTGGFVFPNNNANAEQQQGGAPLARLHTTDGNLDVEHEVESEPLPKPTPRPARLGQLAGSLKRRSASMSILLPPMMSPRSPGPESEASSPGLMPTSPPPPMPTRHAHFDGAVTDSEGTAPVRKRSRRVPGGIKGKIAAWTAAADPQHRPKKHTNREAEPRRSDSPHHQGYPYSHSPASAPALQVHTHVHIPQLPAAAQTPLMSIAALAPAARDLALGVGKRVEKFYRARSASGAGHEQRPSLGGMRTTSSTGRGAHTNAHANTHANTIGLGLGVEPVLSAPLRPAVPGASGLVFGRALEDPSVPRDMDGWTDEILGVRRCVGLPVFVSRSVRHLERWGGDEEGLFRISGRPSHVSRLRAEFDAGADYDLYEIPPSDLDPHAVSSLFKAYLRQLPEPILTRALKGQFDMAMTATDSTSNASFDISKLPTSMTSFGESSENMRSLDDALLADIKVLIDHYPKPTITSCTSSVIYCDTTEHAHTTKMPIGNLLLLFCPTLGLSAGFLKCLVEGQDVLFEWGRKPPAESLLPVPLALDRPKRRFRL</sequence>
<comment type="similarity">
    <text evidence="1">Belongs to the FGGY kinase family.</text>
</comment>
<evidence type="ECO:0000256" key="1">
    <source>
        <dbReference type="ARBA" id="ARBA00009156"/>
    </source>
</evidence>
<feature type="domain" description="Rho-GAP" evidence="5">
    <location>
        <begin position="1660"/>
        <end position="1885"/>
    </location>
</feature>
<dbReference type="RefSeq" id="XP_043185243.1">
    <property type="nucleotide sequence ID" value="XM_043326771.1"/>
</dbReference>
<evidence type="ECO:0000259" key="5">
    <source>
        <dbReference type="PROSITE" id="PS50238"/>
    </source>
</evidence>
<dbReference type="Proteomes" id="UP000650533">
    <property type="component" value="Chromosome 13"/>
</dbReference>
<dbReference type="SUPFAM" id="SSF53067">
    <property type="entry name" value="Actin-like ATPase domain"/>
    <property type="match status" value="2"/>
</dbReference>
<feature type="region of interest" description="Disordered" evidence="4">
    <location>
        <begin position="741"/>
        <end position="772"/>
    </location>
</feature>
<organism evidence="6 7">
    <name type="scientific">Rhizoctonia solani</name>
    <dbReference type="NCBI Taxonomy" id="456999"/>
    <lineage>
        <taxon>Eukaryota</taxon>
        <taxon>Fungi</taxon>
        <taxon>Dikarya</taxon>
        <taxon>Basidiomycota</taxon>
        <taxon>Agaricomycotina</taxon>
        <taxon>Agaricomycetes</taxon>
        <taxon>Cantharellales</taxon>
        <taxon>Ceratobasidiaceae</taxon>
        <taxon>Rhizoctonia</taxon>
    </lineage>
</organism>
<dbReference type="GO" id="GO:0007165">
    <property type="term" value="P:signal transduction"/>
    <property type="evidence" value="ECO:0007669"/>
    <property type="project" value="InterPro"/>
</dbReference>
<dbReference type="GO" id="GO:0019150">
    <property type="term" value="F:D-ribulokinase activity"/>
    <property type="evidence" value="ECO:0007669"/>
    <property type="project" value="TreeGrafter"/>
</dbReference>
<name>A0A8H8P3I2_9AGAM</name>
<dbReference type="KEGG" id="rsx:RhiXN_06955"/>
<feature type="region of interest" description="Disordered" evidence="4">
    <location>
        <begin position="808"/>
        <end position="893"/>
    </location>
</feature>
<gene>
    <name evidence="6" type="ORF">RhiXN_06955</name>
</gene>
<feature type="region of interest" description="Disordered" evidence="4">
    <location>
        <begin position="610"/>
        <end position="630"/>
    </location>
</feature>
<accession>A0A8H8P3I2</accession>
<feature type="region of interest" description="Disordered" evidence="4">
    <location>
        <begin position="1140"/>
        <end position="1339"/>
    </location>
</feature>
<feature type="compositionally biased region" description="Low complexity" evidence="4">
    <location>
        <begin position="1240"/>
        <end position="1259"/>
    </location>
</feature>
<dbReference type="InterPro" id="IPR000198">
    <property type="entry name" value="RhoGAP_dom"/>
</dbReference>
<dbReference type="PANTHER" id="PTHR43435:SF4">
    <property type="entry name" value="FGGY CARBOHYDRATE KINASE DOMAIN-CONTAINING PROTEIN"/>
    <property type="match status" value="1"/>
</dbReference>
<dbReference type="Pfam" id="PF00370">
    <property type="entry name" value="FGGY_N"/>
    <property type="match status" value="1"/>
</dbReference>
<feature type="compositionally biased region" description="Low complexity" evidence="4">
    <location>
        <begin position="1062"/>
        <end position="1071"/>
    </location>
</feature>
<dbReference type="SMART" id="SM00324">
    <property type="entry name" value="RhoGAP"/>
    <property type="match status" value="1"/>
</dbReference>
<evidence type="ECO:0000256" key="2">
    <source>
        <dbReference type="ARBA" id="ARBA00022679"/>
    </source>
</evidence>
<dbReference type="InterPro" id="IPR043129">
    <property type="entry name" value="ATPase_NBD"/>
</dbReference>
<dbReference type="Gene3D" id="1.10.555.10">
    <property type="entry name" value="Rho GTPase activation protein"/>
    <property type="match status" value="1"/>
</dbReference>
<feature type="compositionally biased region" description="Basic and acidic residues" evidence="4">
    <location>
        <begin position="1140"/>
        <end position="1154"/>
    </location>
</feature>
<feature type="compositionally biased region" description="Polar residues" evidence="4">
    <location>
        <begin position="929"/>
        <end position="948"/>
    </location>
</feature>
<dbReference type="Pfam" id="PF00620">
    <property type="entry name" value="RhoGAP"/>
    <property type="match status" value="1"/>
</dbReference>
<feature type="compositionally biased region" description="Low complexity" evidence="4">
    <location>
        <begin position="839"/>
        <end position="870"/>
    </location>
</feature>
<feature type="region of interest" description="Disordered" evidence="4">
    <location>
        <begin position="1574"/>
        <end position="1604"/>
    </location>
</feature>
<dbReference type="PROSITE" id="PS50238">
    <property type="entry name" value="RHOGAP"/>
    <property type="match status" value="1"/>
</dbReference>
<feature type="compositionally biased region" description="Low complexity" evidence="4">
    <location>
        <begin position="1588"/>
        <end position="1604"/>
    </location>
</feature>
<dbReference type="Pfam" id="PF02782">
    <property type="entry name" value="FGGY_C"/>
    <property type="match status" value="1"/>
</dbReference>